<dbReference type="EMBL" id="MT732435">
    <property type="protein sequence ID" value="QQV89974.1"/>
    <property type="molecule type" value="Genomic_DNA"/>
</dbReference>
<name>A0A8E4ZKF2_9CAUD</name>
<organism evidence="1 2">
    <name type="scientific">Cellulophaga phage Ingeline_1</name>
    <dbReference type="NCBI Taxonomy" id="2745674"/>
    <lineage>
        <taxon>Viruses</taxon>
        <taxon>Duplodnaviria</taxon>
        <taxon>Heunggongvirae</taxon>
        <taxon>Uroviricota</taxon>
        <taxon>Caudoviricetes</taxon>
        <taxon>Duneviridae</taxon>
        <taxon>Ingelinevirus</taxon>
        <taxon>Ingelinevirus ingeline</taxon>
    </lineage>
</organism>
<gene>
    <name evidence="1" type="ORF">Ingeline1_30</name>
</gene>
<sequence length="225" mass="23942">MANALRPTWPTKTTNPADPLNVRTFQAIDANETSSVFHDHADKIDALLAALGLDTGSDSIGRFATLSILQAAYPDGANGSYAIIDDGLGGSLQVAEYNETTNLWVVSSGDSPIIFLTNLASRPDIGAENTMYLVKENSTIYYYDSEWKIAGGTPSSSSTTISEFNTNADVASQVFTLNNASTVIQVLNNGISIRAFEWSQSGSSLTVSPVNGGLFADGYIQVIQQ</sequence>
<protein>
    <submittedName>
        <fullName evidence="1">Uncharacterized protein</fullName>
    </submittedName>
</protein>
<dbReference type="Proteomes" id="UP000693804">
    <property type="component" value="Segment"/>
</dbReference>
<evidence type="ECO:0000313" key="2">
    <source>
        <dbReference type="Proteomes" id="UP000693804"/>
    </source>
</evidence>
<proteinExistence type="predicted"/>
<evidence type="ECO:0000313" key="1">
    <source>
        <dbReference type="EMBL" id="QQV89974.1"/>
    </source>
</evidence>
<accession>A0A8E4ZKF2</accession>
<reference evidence="1" key="1">
    <citation type="submission" date="2020-07" db="EMBL/GenBank/DDBJ databases">
        <title>Highly diverse flavobacterial phages as mortality factor during North Sea spring blooms.</title>
        <authorList>
            <person name="Bartlau N."/>
            <person name="Wichels A."/>
            <person name="Krohne G."/>
            <person name="Adriaenssens E.M."/>
            <person name="Heins A."/>
            <person name="Fuchs B.M."/>
            <person name="Amann R."/>
            <person name="Moraru C."/>
        </authorList>
    </citation>
    <scope>NUCLEOTIDE SEQUENCE</scope>
</reference>
<keyword evidence="2" id="KW-1185">Reference proteome</keyword>